<gene>
    <name evidence="2" type="primary">tnpA</name>
    <name evidence="2" type="ORF">L3049_10110</name>
</gene>
<dbReference type="InterPro" id="IPR036515">
    <property type="entry name" value="Transposase_17_sf"/>
</dbReference>
<dbReference type="SMART" id="SM01321">
    <property type="entry name" value="Y1_Tnp"/>
    <property type="match status" value="1"/>
</dbReference>
<dbReference type="PANTHER" id="PTHR33360:SF2">
    <property type="entry name" value="TRANSPOSASE FOR INSERTION SEQUENCE ELEMENT IS200"/>
    <property type="match status" value="1"/>
</dbReference>
<evidence type="ECO:0000313" key="2">
    <source>
        <dbReference type="EMBL" id="MDE5418363.1"/>
    </source>
</evidence>
<dbReference type="Gene3D" id="3.30.70.1290">
    <property type="entry name" value="Transposase IS200-like"/>
    <property type="match status" value="1"/>
</dbReference>
<dbReference type="Pfam" id="PF01797">
    <property type="entry name" value="Y1_Tnp"/>
    <property type="match status" value="1"/>
</dbReference>
<dbReference type="SUPFAM" id="SSF143422">
    <property type="entry name" value="Transposase IS200-like"/>
    <property type="match status" value="1"/>
</dbReference>
<evidence type="ECO:0000313" key="3">
    <source>
        <dbReference type="Proteomes" id="UP001528920"/>
    </source>
</evidence>
<sequence length="152" mass="18128">MPHVRVYIHLVWSTKYREPFLHSSLLRKKVWKHIKKNAEEKGIHIDFINGYHDHCHCLVALQSEQTLSQIMQLIKGESSFWINKNKLCKDHFQWQNDYYAVSVSKSALQNVRNYIKNQEFHHQTKSFEEEEDKLIEKYGFLKMDPPAKAGDI</sequence>
<organism evidence="2 3">
    <name type="scientific">Paralabilibaculum antarcticum</name>
    <dbReference type="NCBI Taxonomy" id="2912572"/>
    <lineage>
        <taxon>Bacteria</taxon>
        <taxon>Pseudomonadati</taxon>
        <taxon>Bacteroidota</taxon>
        <taxon>Bacteroidia</taxon>
        <taxon>Marinilabiliales</taxon>
        <taxon>Marinifilaceae</taxon>
        <taxon>Paralabilibaculum</taxon>
    </lineage>
</organism>
<protein>
    <submittedName>
        <fullName evidence="2">IS200/IS605 family transposase</fullName>
    </submittedName>
</protein>
<name>A0ABT5VV28_9BACT</name>
<dbReference type="NCBIfam" id="NF033573">
    <property type="entry name" value="transpos_IS200"/>
    <property type="match status" value="1"/>
</dbReference>
<keyword evidence="3" id="KW-1185">Reference proteome</keyword>
<feature type="domain" description="Transposase IS200-like" evidence="1">
    <location>
        <begin position="3"/>
        <end position="118"/>
    </location>
</feature>
<dbReference type="InterPro" id="IPR002686">
    <property type="entry name" value="Transposase_17"/>
</dbReference>
<comment type="caution">
    <text evidence="2">The sequence shown here is derived from an EMBL/GenBank/DDBJ whole genome shotgun (WGS) entry which is preliminary data.</text>
</comment>
<dbReference type="Proteomes" id="UP001528920">
    <property type="component" value="Unassembled WGS sequence"/>
</dbReference>
<dbReference type="PANTHER" id="PTHR33360">
    <property type="entry name" value="TRANSPOSASE FOR INSERTION SEQUENCE ELEMENT IS200"/>
    <property type="match status" value="1"/>
</dbReference>
<accession>A0ABT5VV28</accession>
<dbReference type="EMBL" id="JAKJSC010000001">
    <property type="protein sequence ID" value="MDE5418363.1"/>
    <property type="molecule type" value="Genomic_DNA"/>
</dbReference>
<reference evidence="2 3" key="1">
    <citation type="submission" date="2022-01" db="EMBL/GenBank/DDBJ databases">
        <title>Labilibaculum sp. nov, a marine bacterium isolated from Antarctica.</title>
        <authorList>
            <person name="Dai W."/>
        </authorList>
    </citation>
    <scope>NUCLEOTIDE SEQUENCE [LARGE SCALE GENOMIC DNA]</scope>
    <source>
        <strain evidence="2 3">DW002</strain>
    </source>
</reference>
<evidence type="ECO:0000259" key="1">
    <source>
        <dbReference type="SMART" id="SM01321"/>
    </source>
</evidence>
<proteinExistence type="predicted"/>
<dbReference type="RefSeq" id="WP_275109689.1">
    <property type="nucleotide sequence ID" value="NZ_JAKJSC010000001.1"/>
</dbReference>